<dbReference type="PATRIC" id="fig|1423735.3.peg.547"/>
<reference evidence="2 3" key="1">
    <citation type="journal article" date="2015" name="Genome Announc.">
        <title>Expanding the biotechnology potential of lactobacilli through comparative genomics of 213 strains and associated genera.</title>
        <authorList>
            <person name="Sun Z."/>
            <person name="Harris H.M."/>
            <person name="McCann A."/>
            <person name="Guo C."/>
            <person name="Argimon S."/>
            <person name="Zhang W."/>
            <person name="Yang X."/>
            <person name="Jeffery I.B."/>
            <person name="Cooney J.C."/>
            <person name="Kagawa T.F."/>
            <person name="Liu W."/>
            <person name="Song Y."/>
            <person name="Salvetti E."/>
            <person name="Wrobel A."/>
            <person name="Rasinkangas P."/>
            <person name="Parkhill J."/>
            <person name="Rea M.C."/>
            <person name="O'Sullivan O."/>
            <person name="Ritari J."/>
            <person name="Douillard F.P."/>
            <person name="Paul Ross R."/>
            <person name="Yang R."/>
            <person name="Briner A.E."/>
            <person name="Felis G.E."/>
            <person name="de Vos W.M."/>
            <person name="Barrangou R."/>
            <person name="Klaenhammer T.R."/>
            <person name="Caufield P.W."/>
            <person name="Cui Y."/>
            <person name="Zhang H."/>
            <person name="O'Toole P.W."/>
        </authorList>
    </citation>
    <scope>NUCLEOTIDE SEQUENCE [LARGE SCALE GENOMIC DNA]</scope>
    <source>
        <strain evidence="2 3">DSM 17758</strain>
    </source>
</reference>
<dbReference type="AlphaFoldDB" id="A0A0R1W344"/>
<dbReference type="RefSeq" id="WP_057823666.1">
    <property type="nucleotide sequence ID" value="NZ_AZFX01000019.1"/>
</dbReference>
<evidence type="ECO:0000259" key="1">
    <source>
        <dbReference type="Pfam" id="PF03372"/>
    </source>
</evidence>
<dbReference type="STRING" id="1423735.FC15_GL000524"/>
<dbReference type="GO" id="GO:0004527">
    <property type="term" value="F:exonuclease activity"/>
    <property type="evidence" value="ECO:0007669"/>
    <property type="project" value="UniProtKB-KW"/>
</dbReference>
<dbReference type="Pfam" id="PF03372">
    <property type="entry name" value="Exo_endo_phos"/>
    <property type="match status" value="1"/>
</dbReference>
<proteinExistence type="predicted"/>
<dbReference type="Gene3D" id="3.60.10.10">
    <property type="entry name" value="Endonuclease/exonuclease/phosphatase"/>
    <property type="match status" value="1"/>
</dbReference>
<evidence type="ECO:0000313" key="2">
    <source>
        <dbReference type="EMBL" id="KRM12029.1"/>
    </source>
</evidence>
<dbReference type="SUPFAM" id="SSF56219">
    <property type="entry name" value="DNase I-like"/>
    <property type="match status" value="1"/>
</dbReference>
<keyword evidence="2" id="KW-0269">Exonuclease</keyword>
<accession>A0A0R1W344</accession>
<organism evidence="2 3">
    <name type="scientific">Lapidilactobacillus concavus DSM 17758</name>
    <dbReference type="NCBI Taxonomy" id="1423735"/>
    <lineage>
        <taxon>Bacteria</taxon>
        <taxon>Bacillati</taxon>
        <taxon>Bacillota</taxon>
        <taxon>Bacilli</taxon>
        <taxon>Lactobacillales</taxon>
        <taxon>Lactobacillaceae</taxon>
        <taxon>Lapidilactobacillus</taxon>
    </lineage>
</organism>
<keyword evidence="2" id="KW-0255">Endonuclease</keyword>
<protein>
    <submittedName>
        <fullName evidence="2">Endonuclease exonuclease phosphatase</fullName>
    </submittedName>
</protein>
<dbReference type="EMBL" id="AZFX01000019">
    <property type="protein sequence ID" value="KRM12029.1"/>
    <property type="molecule type" value="Genomic_DNA"/>
</dbReference>
<name>A0A0R1W344_9LACO</name>
<keyword evidence="2" id="KW-0378">Hydrolase</keyword>
<keyword evidence="2" id="KW-0540">Nuclease</keyword>
<dbReference type="Proteomes" id="UP000051315">
    <property type="component" value="Unassembled WGS sequence"/>
</dbReference>
<comment type="caution">
    <text evidence="2">The sequence shown here is derived from an EMBL/GenBank/DDBJ whole genome shotgun (WGS) entry which is preliminary data.</text>
</comment>
<sequence>MKHRRFLKVIGGLVGLVVVAALSYLAYAYISYYRVPDNQALTVKSAPVDQKEIQTDHLYHAQTWNVGYGSYPPSYSFFMDSGKYAKAYSKSAVEKATSGVITTTKQADTDFMFFQEVDQDGDRSRHVDQVAAIEQAFGSTHHAVYGQNYDSPYLFYPFNDPIGKAKSGLITLANKKVTSARRYSLPIETNFNKFIDLDRAFTVTKLPTDNGHQLALINIHLSAFTKDHRIQEAQFAKLFKYAQRFYQDGNYVVIAGDYNHRLLKNTPDIFNTSDETMTWTHLFPYSKLPAGFHVPTMGLAKAAVPSVRALDQPYVPGQSFVTLVDGFILSPNVQAESVHVVNAGFKNSDHNPVRLAFKLKP</sequence>
<dbReference type="InterPro" id="IPR005135">
    <property type="entry name" value="Endo/exonuclease/phosphatase"/>
</dbReference>
<feature type="domain" description="Endonuclease/exonuclease/phosphatase" evidence="1">
    <location>
        <begin position="63"/>
        <end position="261"/>
    </location>
</feature>
<dbReference type="OrthoDB" id="7616949at2"/>
<gene>
    <name evidence="2" type="ORF">FC15_GL000524</name>
</gene>
<dbReference type="InterPro" id="IPR036691">
    <property type="entry name" value="Endo/exonu/phosph_ase_sf"/>
</dbReference>
<dbReference type="GO" id="GO:0004519">
    <property type="term" value="F:endonuclease activity"/>
    <property type="evidence" value="ECO:0007669"/>
    <property type="project" value="UniProtKB-KW"/>
</dbReference>
<evidence type="ECO:0000313" key="3">
    <source>
        <dbReference type="Proteomes" id="UP000051315"/>
    </source>
</evidence>
<keyword evidence="3" id="KW-1185">Reference proteome</keyword>